<reference evidence="5 6" key="1">
    <citation type="submission" date="2019-03" db="EMBL/GenBank/DDBJ databases">
        <authorList>
            <person name="Zhang S."/>
        </authorList>
    </citation>
    <scope>NUCLEOTIDE SEQUENCE [LARGE SCALE GENOMIC DNA]</scope>
    <source>
        <strain evidence="5 6">S4J41</strain>
    </source>
</reference>
<sequence>MTLTDIRSPNVSRGRTLEKPAVKGRGGLVAAQNRQAAHVGAEVLRAGGNAVDAAVATSFALGVLEPWMNGIGGVGAMLVRPQDGPVSSIDAGARSPADLNPADFPLVEGKDGDLFGWPNVLEDRNVVGARSICIPGLVRGLGSAHARFGRMPWAELVAPAVALAADGLVVDHHVTLWVAQEMARLQRNEACAAWFLPDGYPPVPPAAVTGKVARLCSPKLSATLARIAHEGPDALYLSDLAQDLTRDVQDLGGYLSAEDMAGFEAVEAPARSEPYRGHALHYVPDLNGGVSVALAMRLCNRDHVPAGTVAAPDDIMAYAAAMAASWEHRFAELGDGAERTLPSCTTHFSVVDSEGMTVSLTLTQTLLSLFGSGVVSPSTGILLNNGVNWFDPRPGKINAIAPARKALANYSPVMLTGEEDVVAFGGSGGRKILPAVFQALARIVDFDADLECAIAAPRFDLSAPPVLVADPRFGADLLKRLAERYPVVLADRIDHPNHYTTLCGVRRKQGVNYGAAEPWHPWADAVAEGESLFPNE</sequence>
<keyword evidence="3" id="KW-0378">Hydrolase</keyword>
<dbReference type="InterPro" id="IPR051792">
    <property type="entry name" value="GGT_bact"/>
</dbReference>
<protein>
    <submittedName>
        <fullName evidence="5">Gamma-glutamyltransferase</fullName>
    </submittedName>
</protein>
<keyword evidence="2 5" id="KW-0808">Transferase</keyword>
<keyword evidence="4" id="KW-0865">Zymogen</keyword>
<dbReference type="InterPro" id="IPR043137">
    <property type="entry name" value="GGT_ssub_C"/>
</dbReference>
<dbReference type="OrthoDB" id="9781342at2"/>
<dbReference type="PRINTS" id="PR01210">
    <property type="entry name" value="GGTRANSPTASE"/>
</dbReference>
<evidence type="ECO:0000256" key="2">
    <source>
        <dbReference type="ARBA" id="ARBA00022679"/>
    </source>
</evidence>
<dbReference type="Gene3D" id="3.60.20.40">
    <property type="match status" value="1"/>
</dbReference>
<dbReference type="Proteomes" id="UP000294662">
    <property type="component" value="Unassembled WGS sequence"/>
</dbReference>
<dbReference type="GO" id="GO:0016787">
    <property type="term" value="F:hydrolase activity"/>
    <property type="evidence" value="ECO:0007669"/>
    <property type="project" value="UniProtKB-KW"/>
</dbReference>
<dbReference type="GO" id="GO:0016740">
    <property type="term" value="F:transferase activity"/>
    <property type="evidence" value="ECO:0007669"/>
    <property type="project" value="UniProtKB-KW"/>
</dbReference>
<accession>A0A4R5ENY6</accession>
<dbReference type="EMBL" id="SMFP01000010">
    <property type="protein sequence ID" value="TDE36193.1"/>
    <property type="molecule type" value="Genomic_DNA"/>
</dbReference>
<keyword evidence="6" id="KW-1185">Reference proteome</keyword>
<evidence type="ECO:0000256" key="1">
    <source>
        <dbReference type="ARBA" id="ARBA00009381"/>
    </source>
</evidence>
<evidence type="ECO:0000313" key="6">
    <source>
        <dbReference type="Proteomes" id="UP000294662"/>
    </source>
</evidence>
<evidence type="ECO:0000313" key="5">
    <source>
        <dbReference type="EMBL" id="TDE36193.1"/>
    </source>
</evidence>
<dbReference type="PANTHER" id="PTHR43199:SF1">
    <property type="entry name" value="GLUTATHIONE HYDROLASE PROENZYME"/>
    <property type="match status" value="1"/>
</dbReference>
<evidence type="ECO:0000256" key="4">
    <source>
        <dbReference type="ARBA" id="ARBA00023145"/>
    </source>
</evidence>
<dbReference type="InterPro" id="IPR029055">
    <property type="entry name" value="Ntn_hydrolases_N"/>
</dbReference>
<evidence type="ECO:0000256" key="3">
    <source>
        <dbReference type="ARBA" id="ARBA00022801"/>
    </source>
</evidence>
<dbReference type="SUPFAM" id="SSF56235">
    <property type="entry name" value="N-terminal nucleophile aminohydrolases (Ntn hydrolases)"/>
    <property type="match status" value="1"/>
</dbReference>
<name>A0A4R5ENY6_9RHOB</name>
<comment type="caution">
    <text evidence="5">The sequence shown here is derived from an EMBL/GenBank/DDBJ whole genome shotgun (WGS) entry which is preliminary data.</text>
</comment>
<gene>
    <name evidence="5" type="ORF">E1B25_14840</name>
</gene>
<dbReference type="AlphaFoldDB" id="A0A4R5ENY6"/>
<organism evidence="5 6">
    <name type="scientific">Antarcticimicrobium sediminis</name>
    <dbReference type="NCBI Taxonomy" id="2546227"/>
    <lineage>
        <taxon>Bacteria</taxon>
        <taxon>Pseudomonadati</taxon>
        <taxon>Pseudomonadota</taxon>
        <taxon>Alphaproteobacteria</taxon>
        <taxon>Rhodobacterales</taxon>
        <taxon>Paracoccaceae</taxon>
        <taxon>Antarcticimicrobium</taxon>
    </lineage>
</organism>
<comment type="similarity">
    <text evidence="1">Belongs to the gamma-glutamyltransferase family.</text>
</comment>
<dbReference type="Pfam" id="PF01019">
    <property type="entry name" value="G_glu_transpept"/>
    <property type="match status" value="2"/>
</dbReference>
<dbReference type="PANTHER" id="PTHR43199">
    <property type="entry name" value="GLUTATHIONE HYDROLASE"/>
    <property type="match status" value="1"/>
</dbReference>
<proteinExistence type="inferred from homology"/>